<protein>
    <submittedName>
        <fullName evidence="1">DUF1479 family protein</fullName>
    </submittedName>
</protein>
<accession>A0A940MF53</accession>
<proteinExistence type="predicted"/>
<dbReference type="GO" id="GO:0016706">
    <property type="term" value="F:2-oxoglutarate-dependent dioxygenase activity"/>
    <property type="evidence" value="ECO:0007669"/>
    <property type="project" value="UniProtKB-ARBA"/>
</dbReference>
<dbReference type="EMBL" id="JAGIQL010000023">
    <property type="protein sequence ID" value="MBP0457518.1"/>
    <property type="molecule type" value="Genomic_DNA"/>
</dbReference>
<evidence type="ECO:0000313" key="1">
    <source>
        <dbReference type="EMBL" id="MBP0457518.1"/>
    </source>
</evidence>
<dbReference type="PANTHER" id="PTHR31630:SF6">
    <property type="entry name" value="PHYTANOYL-COA DIOXYGENASE-RELATED"/>
    <property type="match status" value="1"/>
</dbReference>
<sequence>MTASDYLYRASSDVPYFSSDADTYLARTPLRELTKTRKLRVLSEEDFTFWQTYGYIVVKQAIPADSAQKLLDFAWDFQGLDPERPETWYEEREYRSDLDRELHIYGFVEAYQHQLIWDSRQAQRVYDAFVDLWDCEELWVTLDRLNLNPPNVRTRDRALIPTTERGFDIKLHWDIDSTLGVLPQRVQGIIALNDTKPDHGGFQCNPELFRRFDRWKVDQPADRDPIRPTFDSDELPVVRPDLEAGDLLLWNGALAHGVAPNVSGSGVRAVQYLSMMPALESHEELRRSRVASWRDLTTPEWNKTLLGDAGRHESLRYGRAELSDLGAKLLGLKSWSGRPFDEQAADSAGA</sequence>
<name>A0A940MF53_9ACTN</name>
<dbReference type="AlphaFoldDB" id="A0A940MF53"/>
<dbReference type="RefSeq" id="WP_209339287.1">
    <property type="nucleotide sequence ID" value="NZ_JAGIQL010000023.1"/>
</dbReference>
<gene>
    <name evidence="1" type="ORF">JFN87_08405</name>
</gene>
<dbReference type="InterPro" id="IPR008775">
    <property type="entry name" value="Phytyl_CoA_dOase-like"/>
</dbReference>
<dbReference type="PANTHER" id="PTHR31630">
    <property type="entry name" value="PHYTANOYL-COA DIOXYGENASE-RELATED-RELATED"/>
    <property type="match status" value="1"/>
</dbReference>
<keyword evidence="2" id="KW-1185">Reference proteome</keyword>
<dbReference type="Gene3D" id="2.60.120.620">
    <property type="entry name" value="q2cbj1_9rhob like domain"/>
    <property type="match status" value="1"/>
</dbReference>
<organism evidence="1 2">
    <name type="scientific">Streptomyces montanisoli</name>
    <dbReference type="NCBI Taxonomy" id="2798581"/>
    <lineage>
        <taxon>Bacteria</taxon>
        <taxon>Bacillati</taxon>
        <taxon>Actinomycetota</taxon>
        <taxon>Actinomycetes</taxon>
        <taxon>Kitasatosporales</taxon>
        <taxon>Streptomycetaceae</taxon>
        <taxon>Streptomyces</taxon>
    </lineage>
</organism>
<comment type="caution">
    <text evidence="1">The sequence shown here is derived from an EMBL/GenBank/DDBJ whole genome shotgun (WGS) entry which is preliminary data.</text>
</comment>
<dbReference type="Pfam" id="PF05721">
    <property type="entry name" value="PhyH"/>
    <property type="match status" value="1"/>
</dbReference>
<reference evidence="1" key="1">
    <citation type="submission" date="2021-03" db="EMBL/GenBank/DDBJ databases">
        <title>Whole genome sequence of Streptomyces bomunensis MMS17-BM035.</title>
        <authorList>
            <person name="Lee J.H."/>
        </authorList>
    </citation>
    <scope>NUCLEOTIDE SEQUENCE</scope>
    <source>
        <strain evidence="1">MMS17-BM035</strain>
    </source>
</reference>
<dbReference type="SUPFAM" id="SSF51197">
    <property type="entry name" value="Clavaminate synthase-like"/>
    <property type="match status" value="1"/>
</dbReference>
<evidence type="ECO:0000313" key="2">
    <source>
        <dbReference type="Proteomes" id="UP000670475"/>
    </source>
</evidence>
<dbReference type="Proteomes" id="UP000670475">
    <property type="component" value="Unassembled WGS sequence"/>
</dbReference>